<dbReference type="Gene3D" id="3.40.50.300">
    <property type="entry name" value="P-loop containing nucleotide triphosphate hydrolases"/>
    <property type="match status" value="1"/>
</dbReference>
<feature type="compositionally biased region" description="Polar residues" evidence="1">
    <location>
        <begin position="109"/>
        <end position="118"/>
    </location>
</feature>
<protein>
    <recommendedName>
        <fullName evidence="2">AAA+ ATPase domain-containing protein</fullName>
    </recommendedName>
</protein>
<feature type="region of interest" description="Disordered" evidence="1">
    <location>
        <begin position="96"/>
        <end position="125"/>
    </location>
</feature>
<feature type="region of interest" description="Disordered" evidence="1">
    <location>
        <begin position="143"/>
        <end position="184"/>
    </location>
</feature>
<dbReference type="Pfam" id="PF00004">
    <property type="entry name" value="AAA"/>
    <property type="match status" value="1"/>
</dbReference>
<feature type="compositionally biased region" description="Basic residues" evidence="1">
    <location>
        <begin position="1"/>
        <end position="15"/>
    </location>
</feature>
<feature type="region of interest" description="Disordered" evidence="1">
    <location>
        <begin position="494"/>
        <end position="565"/>
    </location>
</feature>
<feature type="region of interest" description="Disordered" evidence="1">
    <location>
        <begin position="1"/>
        <end position="67"/>
    </location>
</feature>
<sequence length="816" mass="88094">MPPRRKPAKGKHAKPKAGDSSQRTLRDLLKPREQNLSQESVSSPGGSSQEVPPPSDLGSANDDLPQELDLNLESSKSEDLTSITYQPHLAIPSMDVEEDILPVSDGPSEASQLSNELPPSSPFSAPVLTISEPTSDFEVITVDDTSDGALPPSSPFSAPLESTSPRSVKQPENPPLPTLPAKPVHWFFTKRTTSPKAPEPIEILDEEELPPVQPQILTTPATPPPNFASKEATSAVPRLKTGLSFDNPIVLDSPTKTPHGDSRSASPPAFARQTNNCDTDTDAMRVDHSSPVRPIRVASHVPPSPGRPIHPMLAMASKSKAPSPSPSPRKKFRSNEGDDAPYPDAQSQHVNQSSKPFMTLTNPLGFRDPKGAGATHDAVESKSFSLSSLNTPDADAFLAPATHACVSACRTREEKQAYLESIPPGHERAHPVIGRIAGLLRADALPQPTAAAQRSWNDRWRPTGAAEVLGNEQSALYLRSWLRALALQSVPDTAPAAATTSQESNGRKGRKASNDKAKAASQAVKRPRVVRAVERPKRRKKRRVDSDDEDNWLADSESEDDVAQFDLLDDEPVLVDILSDEEMDNFAPRRLRRRGAPPQSLPPPPTEPPPSEFSEILKNTILLSGPPGSGKTAAVYACAEELGWEVFEVYPGIGKRSGTNLDNLVGEVGKNHLVRKTVHRVQEPGAEVKKGGLGNFFAKGRARKVILDDDDAQDSAPEPSSAAGPATRGDFGFIAAPGSQDSSTAAGVRQSIILLEEVDILFKEDANFWTAVTNLIKECKRPVICTCNGELFLIFIHTMNNLFDTPGFRSFFSAIE</sequence>
<dbReference type="SMART" id="SM00382">
    <property type="entry name" value="AAA"/>
    <property type="match status" value="1"/>
</dbReference>
<feature type="compositionally biased region" description="Acidic residues" evidence="1">
    <location>
        <begin position="546"/>
        <end position="565"/>
    </location>
</feature>
<name>A0ABR3J3F6_9AGAR</name>
<dbReference type="InterPro" id="IPR003959">
    <property type="entry name" value="ATPase_AAA_core"/>
</dbReference>
<evidence type="ECO:0000313" key="4">
    <source>
        <dbReference type="Proteomes" id="UP001556367"/>
    </source>
</evidence>
<accession>A0ABR3J3F6</accession>
<feature type="compositionally biased region" description="Polar residues" evidence="1">
    <location>
        <begin position="345"/>
        <end position="357"/>
    </location>
</feature>
<dbReference type="PANTHER" id="PTHR23389">
    <property type="entry name" value="CHROMOSOME TRANSMISSION FIDELITY FACTOR 18"/>
    <property type="match status" value="1"/>
</dbReference>
<feature type="region of interest" description="Disordered" evidence="1">
    <location>
        <begin position="586"/>
        <end position="611"/>
    </location>
</feature>
<feature type="domain" description="AAA+ ATPase" evidence="2">
    <location>
        <begin position="617"/>
        <end position="804"/>
    </location>
</feature>
<reference evidence="4" key="1">
    <citation type="submission" date="2024-06" db="EMBL/GenBank/DDBJ databases">
        <title>Multi-omics analyses provide insights into the biosynthesis of the anticancer antibiotic pleurotin in Hohenbuehelia grisea.</title>
        <authorList>
            <person name="Weaver J.A."/>
            <person name="Alberti F."/>
        </authorList>
    </citation>
    <scope>NUCLEOTIDE SEQUENCE [LARGE SCALE GENOMIC DNA]</scope>
    <source>
        <strain evidence="4">T-177</strain>
    </source>
</reference>
<feature type="region of interest" description="Disordered" evidence="1">
    <location>
        <begin position="214"/>
        <end position="357"/>
    </location>
</feature>
<feature type="compositionally biased region" description="Low complexity" evidence="1">
    <location>
        <begin position="149"/>
        <end position="162"/>
    </location>
</feature>
<dbReference type="PANTHER" id="PTHR23389:SF21">
    <property type="entry name" value="ATPASE FAMILY AAA DOMAIN-CONTAINING PROTEIN 5"/>
    <property type="match status" value="1"/>
</dbReference>
<gene>
    <name evidence="3" type="ORF">HGRIS_010035</name>
</gene>
<evidence type="ECO:0000259" key="2">
    <source>
        <dbReference type="SMART" id="SM00382"/>
    </source>
</evidence>
<organism evidence="3 4">
    <name type="scientific">Hohenbuehelia grisea</name>
    <dbReference type="NCBI Taxonomy" id="104357"/>
    <lineage>
        <taxon>Eukaryota</taxon>
        <taxon>Fungi</taxon>
        <taxon>Dikarya</taxon>
        <taxon>Basidiomycota</taxon>
        <taxon>Agaricomycotina</taxon>
        <taxon>Agaricomycetes</taxon>
        <taxon>Agaricomycetidae</taxon>
        <taxon>Agaricales</taxon>
        <taxon>Pleurotineae</taxon>
        <taxon>Pleurotaceae</taxon>
        <taxon>Hohenbuehelia</taxon>
    </lineage>
</organism>
<keyword evidence="4" id="KW-1185">Reference proteome</keyword>
<comment type="caution">
    <text evidence="3">The sequence shown here is derived from an EMBL/GenBank/DDBJ whole genome shotgun (WGS) entry which is preliminary data.</text>
</comment>
<feature type="compositionally biased region" description="Basic and acidic residues" evidence="1">
    <location>
        <begin position="24"/>
        <end position="33"/>
    </location>
</feature>
<dbReference type="InterPro" id="IPR003593">
    <property type="entry name" value="AAA+_ATPase"/>
</dbReference>
<feature type="compositionally biased region" description="Pro residues" evidence="1">
    <location>
        <begin position="599"/>
        <end position="611"/>
    </location>
</feature>
<dbReference type="Proteomes" id="UP001556367">
    <property type="component" value="Unassembled WGS sequence"/>
</dbReference>
<proteinExistence type="predicted"/>
<evidence type="ECO:0000256" key="1">
    <source>
        <dbReference type="SAM" id="MobiDB-lite"/>
    </source>
</evidence>
<dbReference type="SUPFAM" id="SSF52540">
    <property type="entry name" value="P-loop containing nucleoside triphosphate hydrolases"/>
    <property type="match status" value="1"/>
</dbReference>
<evidence type="ECO:0000313" key="3">
    <source>
        <dbReference type="EMBL" id="KAL0950027.1"/>
    </source>
</evidence>
<dbReference type="InterPro" id="IPR027417">
    <property type="entry name" value="P-loop_NTPase"/>
</dbReference>
<feature type="compositionally biased region" description="Low complexity" evidence="1">
    <location>
        <begin position="37"/>
        <end position="50"/>
    </location>
</feature>
<dbReference type="EMBL" id="JASNQZ010000012">
    <property type="protein sequence ID" value="KAL0950027.1"/>
    <property type="molecule type" value="Genomic_DNA"/>
</dbReference>